<dbReference type="Gene3D" id="3.30.200.20">
    <property type="entry name" value="Phosphorylase Kinase, domain 1"/>
    <property type="match status" value="1"/>
</dbReference>
<organism evidence="1 2">
    <name type="scientific">Gnathostoma spinigerum</name>
    <dbReference type="NCBI Taxonomy" id="75299"/>
    <lineage>
        <taxon>Eukaryota</taxon>
        <taxon>Metazoa</taxon>
        <taxon>Ecdysozoa</taxon>
        <taxon>Nematoda</taxon>
        <taxon>Chromadorea</taxon>
        <taxon>Rhabditida</taxon>
        <taxon>Spirurina</taxon>
        <taxon>Gnathostomatomorpha</taxon>
        <taxon>Gnathostomatoidea</taxon>
        <taxon>Gnathostomatidae</taxon>
        <taxon>Gnathostoma</taxon>
    </lineage>
</organism>
<protein>
    <recommendedName>
        <fullName evidence="3">Protein kinase domain-containing protein</fullName>
    </recommendedName>
</protein>
<dbReference type="InterPro" id="IPR011009">
    <property type="entry name" value="Kinase-like_dom_sf"/>
</dbReference>
<keyword evidence="2" id="KW-1185">Reference proteome</keyword>
<dbReference type="Proteomes" id="UP001608902">
    <property type="component" value="Unassembled WGS sequence"/>
</dbReference>
<evidence type="ECO:0000313" key="2">
    <source>
        <dbReference type="Proteomes" id="UP001608902"/>
    </source>
</evidence>
<name>A0ABD6ELL1_9BILA</name>
<accession>A0ABD6ELL1</accession>
<gene>
    <name evidence="1" type="ORF">AB6A40_007472</name>
</gene>
<evidence type="ECO:0008006" key="3">
    <source>
        <dbReference type="Google" id="ProtNLM"/>
    </source>
</evidence>
<dbReference type="EMBL" id="JBGFUD010006046">
    <property type="protein sequence ID" value="MFH4980763.1"/>
    <property type="molecule type" value="Genomic_DNA"/>
</dbReference>
<dbReference type="SUPFAM" id="SSF56112">
    <property type="entry name" value="Protein kinase-like (PK-like)"/>
    <property type="match status" value="1"/>
</dbReference>
<dbReference type="AlphaFoldDB" id="A0ABD6ELL1"/>
<reference evidence="1 2" key="1">
    <citation type="submission" date="2024-08" db="EMBL/GenBank/DDBJ databases">
        <title>Gnathostoma spinigerum genome.</title>
        <authorList>
            <person name="Gonzalez-Bertolin B."/>
            <person name="Monzon S."/>
            <person name="Zaballos A."/>
            <person name="Jimenez P."/>
            <person name="Dekumyoy P."/>
            <person name="Varona S."/>
            <person name="Cuesta I."/>
            <person name="Sumanam S."/>
            <person name="Adisakwattana P."/>
            <person name="Gasser R.B."/>
            <person name="Hernandez-Gonzalez A."/>
            <person name="Young N.D."/>
            <person name="Perteguer M.J."/>
        </authorList>
    </citation>
    <scope>NUCLEOTIDE SEQUENCE [LARGE SCALE GENOMIC DNA]</scope>
    <source>
        <strain evidence="1">AL3</strain>
        <tissue evidence="1">Liver</tissue>
    </source>
</reference>
<comment type="caution">
    <text evidence="1">The sequence shown here is derived from an EMBL/GenBank/DDBJ whole genome shotgun (WGS) entry which is preliminary data.</text>
</comment>
<evidence type="ECO:0000313" key="1">
    <source>
        <dbReference type="EMBL" id="MFH4980763.1"/>
    </source>
</evidence>
<proteinExistence type="predicted"/>
<sequence>MSDDGQVSLESSCERELSDVERLLPSRNQLIKGKESSYAVARKISQGRYGAVFEVLRQNDGRRFAAKLEVCETHSHGLHLDYTVLCQAMKANAVHFPRFIDRGKIEGHFRFVVMTMPG</sequence>